<dbReference type="AlphaFoldDB" id="A0AAD7D7L5"/>
<sequence>MHSSSISSAMRSTRSKMRWHSSCNLQAVQMGAATTSQQILIAALPPMLMLHVKHFYYDAVAGVVKLAKHMVFGPELEIRNKMLAPPVTMRKPVRYKLFVANSSSAAVYHHRVSAAYTLDVLHVTRGWVRPTMSSSSCQTCRPVHVPWLGAGGGMGRGGQWAGCWGATGVFVREFIEEKGGRELGAGAKWVEGNGKGKGCMEQEREGGGGRAQGARPDWGV</sequence>
<dbReference type="SUPFAM" id="SSF54001">
    <property type="entry name" value="Cysteine proteinases"/>
    <property type="match status" value="1"/>
</dbReference>
<organism evidence="2 3">
    <name type="scientific">Mycena rosella</name>
    <name type="common">Pink bonnet</name>
    <name type="synonym">Agaricus rosellus</name>
    <dbReference type="NCBI Taxonomy" id="1033263"/>
    <lineage>
        <taxon>Eukaryota</taxon>
        <taxon>Fungi</taxon>
        <taxon>Dikarya</taxon>
        <taxon>Basidiomycota</taxon>
        <taxon>Agaricomycotina</taxon>
        <taxon>Agaricomycetes</taxon>
        <taxon>Agaricomycetidae</taxon>
        <taxon>Agaricales</taxon>
        <taxon>Marasmiineae</taxon>
        <taxon>Mycenaceae</taxon>
        <taxon>Mycena</taxon>
    </lineage>
</organism>
<feature type="region of interest" description="Disordered" evidence="1">
    <location>
        <begin position="195"/>
        <end position="220"/>
    </location>
</feature>
<gene>
    <name evidence="2" type="ORF">B0H17DRAFT_1137821</name>
</gene>
<keyword evidence="3" id="KW-1185">Reference proteome</keyword>
<evidence type="ECO:0000313" key="3">
    <source>
        <dbReference type="Proteomes" id="UP001221757"/>
    </source>
</evidence>
<feature type="compositionally biased region" description="Basic and acidic residues" evidence="1">
    <location>
        <begin position="198"/>
        <end position="207"/>
    </location>
</feature>
<dbReference type="Gene3D" id="3.90.70.10">
    <property type="entry name" value="Cysteine proteinases"/>
    <property type="match status" value="1"/>
</dbReference>
<comment type="caution">
    <text evidence="2">The sequence shown here is derived from an EMBL/GenBank/DDBJ whole genome shotgun (WGS) entry which is preliminary data.</text>
</comment>
<evidence type="ECO:0000313" key="2">
    <source>
        <dbReference type="EMBL" id="KAJ7683331.1"/>
    </source>
</evidence>
<evidence type="ECO:0000256" key="1">
    <source>
        <dbReference type="SAM" id="MobiDB-lite"/>
    </source>
</evidence>
<accession>A0AAD7D7L5</accession>
<dbReference type="EMBL" id="JARKIE010000109">
    <property type="protein sequence ID" value="KAJ7683331.1"/>
    <property type="molecule type" value="Genomic_DNA"/>
</dbReference>
<dbReference type="InterPro" id="IPR038765">
    <property type="entry name" value="Papain-like_cys_pep_sf"/>
</dbReference>
<protein>
    <submittedName>
        <fullName evidence="2">Uncharacterized protein</fullName>
    </submittedName>
</protein>
<name>A0AAD7D7L5_MYCRO</name>
<dbReference type="Proteomes" id="UP001221757">
    <property type="component" value="Unassembled WGS sequence"/>
</dbReference>
<reference evidence="2" key="1">
    <citation type="submission" date="2023-03" db="EMBL/GenBank/DDBJ databases">
        <title>Massive genome expansion in bonnet fungi (Mycena s.s.) driven by repeated elements and novel gene families across ecological guilds.</title>
        <authorList>
            <consortium name="Lawrence Berkeley National Laboratory"/>
            <person name="Harder C.B."/>
            <person name="Miyauchi S."/>
            <person name="Viragh M."/>
            <person name="Kuo A."/>
            <person name="Thoen E."/>
            <person name="Andreopoulos B."/>
            <person name="Lu D."/>
            <person name="Skrede I."/>
            <person name="Drula E."/>
            <person name="Henrissat B."/>
            <person name="Morin E."/>
            <person name="Kohler A."/>
            <person name="Barry K."/>
            <person name="LaButti K."/>
            <person name="Morin E."/>
            <person name="Salamov A."/>
            <person name="Lipzen A."/>
            <person name="Mereny Z."/>
            <person name="Hegedus B."/>
            <person name="Baldrian P."/>
            <person name="Stursova M."/>
            <person name="Weitz H."/>
            <person name="Taylor A."/>
            <person name="Grigoriev I.V."/>
            <person name="Nagy L.G."/>
            <person name="Martin F."/>
            <person name="Kauserud H."/>
        </authorList>
    </citation>
    <scope>NUCLEOTIDE SEQUENCE</scope>
    <source>
        <strain evidence="2">CBHHK067</strain>
    </source>
</reference>
<proteinExistence type="predicted"/>